<dbReference type="AlphaFoldDB" id="A0A6G1JCF6"/>
<reference evidence="1" key="1">
    <citation type="journal article" date="2020" name="Stud. Mycol.">
        <title>101 Dothideomycetes genomes: a test case for predicting lifestyles and emergence of pathogens.</title>
        <authorList>
            <person name="Haridas S."/>
            <person name="Albert R."/>
            <person name="Binder M."/>
            <person name="Bloem J."/>
            <person name="Labutti K."/>
            <person name="Salamov A."/>
            <person name="Andreopoulos B."/>
            <person name="Baker S."/>
            <person name="Barry K."/>
            <person name="Bills G."/>
            <person name="Bluhm B."/>
            <person name="Cannon C."/>
            <person name="Castanera R."/>
            <person name="Culley D."/>
            <person name="Daum C."/>
            <person name="Ezra D."/>
            <person name="Gonzalez J."/>
            <person name="Henrissat B."/>
            <person name="Kuo A."/>
            <person name="Liang C."/>
            <person name="Lipzen A."/>
            <person name="Lutzoni F."/>
            <person name="Magnuson J."/>
            <person name="Mondo S."/>
            <person name="Nolan M."/>
            <person name="Ohm R."/>
            <person name="Pangilinan J."/>
            <person name="Park H.-J."/>
            <person name="Ramirez L."/>
            <person name="Alfaro M."/>
            <person name="Sun H."/>
            <person name="Tritt A."/>
            <person name="Yoshinaga Y."/>
            <person name="Zwiers L.-H."/>
            <person name="Turgeon B."/>
            <person name="Goodwin S."/>
            <person name="Spatafora J."/>
            <person name="Crous P."/>
            <person name="Grigoriev I."/>
        </authorList>
    </citation>
    <scope>NUCLEOTIDE SEQUENCE</scope>
    <source>
        <strain evidence="1">CBS 122367</strain>
    </source>
</reference>
<evidence type="ECO:0000313" key="2">
    <source>
        <dbReference type="Proteomes" id="UP000799291"/>
    </source>
</evidence>
<protein>
    <submittedName>
        <fullName evidence="1">Uncharacterized protein</fullName>
    </submittedName>
</protein>
<dbReference type="EMBL" id="MU005574">
    <property type="protein sequence ID" value="KAF2688216.1"/>
    <property type="molecule type" value="Genomic_DNA"/>
</dbReference>
<dbReference type="Proteomes" id="UP000799291">
    <property type="component" value="Unassembled WGS sequence"/>
</dbReference>
<gene>
    <name evidence="1" type="ORF">K458DRAFT_385780</name>
</gene>
<proteinExistence type="predicted"/>
<keyword evidence="2" id="KW-1185">Reference proteome</keyword>
<sequence length="156" mass="17662">MRDAAETGVYDFREGVSNLDVVHKHLPSPNLHQRDRPSACFLLEIDKLSSLCQCPLRAVAGSSSALGVQQRPGTPAHFLRHGRLLSTTFWVTWTHYHRLSISKHHLEAFHRWMKPDSCLPDDSNGPKDAFTIATKEPKPAAQADPQRVYRFRIVLV</sequence>
<name>A0A6G1JCF6_9PLEO</name>
<organism evidence="1 2">
    <name type="scientific">Lentithecium fluviatile CBS 122367</name>
    <dbReference type="NCBI Taxonomy" id="1168545"/>
    <lineage>
        <taxon>Eukaryota</taxon>
        <taxon>Fungi</taxon>
        <taxon>Dikarya</taxon>
        <taxon>Ascomycota</taxon>
        <taxon>Pezizomycotina</taxon>
        <taxon>Dothideomycetes</taxon>
        <taxon>Pleosporomycetidae</taxon>
        <taxon>Pleosporales</taxon>
        <taxon>Massarineae</taxon>
        <taxon>Lentitheciaceae</taxon>
        <taxon>Lentithecium</taxon>
    </lineage>
</organism>
<evidence type="ECO:0000313" key="1">
    <source>
        <dbReference type="EMBL" id="KAF2688216.1"/>
    </source>
</evidence>
<accession>A0A6G1JCF6</accession>